<evidence type="ECO:0000256" key="1">
    <source>
        <dbReference type="ARBA" id="ARBA00004236"/>
    </source>
</evidence>
<evidence type="ECO:0000256" key="5">
    <source>
        <dbReference type="ARBA" id="ARBA00022583"/>
    </source>
</evidence>
<dbReference type="Pfam" id="PF00059">
    <property type="entry name" value="Lectin_C"/>
    <property type="match status" value="3"/>
</dbReference>
<evidence type="ECO:0000256" key="3">
    <source>
        <dbReference type="ARBA" id="ARBA00022475"/>
    </source>
</evidence>
<dbReference type="Gene3D" id="2.60.220.50">
    <property type="match status" value="1"/>
</dbReference>
<dbReference type="Pfam" id="PF00041">
    <property type="entry name" value="fn3"/>
    <property type="match status" value="2"/>
</dbReference>
<evidence type="ECO:0000256" key="7">
    <source>
        <dbReference type="ARBA" id="ARBA00022737"/>
    </source>
</evidence>
<dbReference type="InterPro" id="IPR001304">
    <property type="entry name" value="C-type_lectin-like"/>
</dbReference>
<keyword evidence="4" id="KW-0245">EGF-like domain</keyword>
<reference evidence="17" key="1">
    <citation type="submission" date="2022-01" db="EMBL/GenBank/DDBJ databases">
        <authorList>
            <person name="Braso-Vives M."/>
        </authorList>
    </citation>
    <scope>NUCLEOTIDE SEQUENCE</scope>
</reference>
<dbReference type="PANTHER" id="PTHR22801">
    <property type="entry name" value="LITHOSTATHINE"/>
    <property type="match status" value="1"/>
</dbReference>
<dbReference type="SMART" id="SM00181">
    <property type="entry name" value="EGF"/>
    <property type="match status" value="2"/>
</dbReference>
<dbReference type="EMBL" id="OV696688">
    <property type="protein sequence ID" value="CAH1256717.1"/>
    <property type="molecule type" value="Genomic_DNA"/>
</dbReference>
<dbReference type="FunFam" id="2.10.25.10:FF:000009">
    <property type="entry name" value="Low-density lipoprotein receptor isoform 1"/>
    <property type="match status" value="1"/>
</dbReference>
<keyword evidence="7" id="KW-0677">Repeat</keyword>
<dbReference type="SMART" id="SM00303">
    <property type="entry name" value="GPS"/>
    <property type="match status" value="1"/>
</dbReference>
<sequence length="1286" mass="139385">MGATMCAVILLTPNRLDQDCPPTGYVSFSGHCFKYFAEEKTNDEAKQTCAADGALLAMPKDSATNSFIAGLGAVAGRRWIGLTDIEREGQWVFADGQELGSVVYSSWEPACPIANHVNVKGICYQYFAEAKTYDEARQTCAAGGALLAMSKDSATNSFIAGFGKGDCWAGLTDAQTEGQWVFADGQTLESAGYANWNPGEPDNGADREDCGVVRNDGRWSDWGCDAIVRFICQLQPVCPIADYVSFKGTCYKDFAKSLAYDAARQTCAADGGLLAMPKDSATNSFIASLKDGRRWVGLTDEDQEGQWVLADDQSLESAGYSNWYPGEPNGGLNENCVRHGGNMWADAHCNLEYGFICQIDQDECATDNGGCDHICTNVPETYKCSCRQGFALMADGHGCEDIDECATDSGGCDQICSNVPASYGCSCRQGFVLTVDGHGCEVCGYCHGGDVNCDPISGVCSAGCQVGWKTQLCNEAVDPPANLAVTDVTQGGFNVMWSPSIDPDLQGYRVVVSKLDMTTAVNRSTDQASFLVAGLSPETYYVIKVTSLVLSAGWRSLSEEATIHAATGASSSTDLQFVEVTDYLLAFTWVPPDAVVTGYRIMYGREEAAEQLIPSPGPEGRSAVIIGLQPDTMYTVEITTIGVYRESSPLVGQIKTAASPTTPYPAATTRQTSRMTTTFSTSSPSTSTPLKTRTSARDQGSSADDEEIDSDSYDGSEPQESDSYSYDDSEPTTESNRVAATGTSRKSPGDVRATSSYQAGHQAELEEPTLTPEETAKDKALDVLQSITSTLDEVDMSDPATLESVGGSLLESVGTLLDKPKADAVKNADGSRLNSALMEDESLSPAERLQKVEEQKQEKQAKRRSLVQESRRVMEKMEDAITKTLKPGDPPVTLKRGGVTLTAQKVLGSEFGDQEVRTEDGGCFQLPSQTALFLEHAPHSVTIKMKQFEENPFTWGSGEHQVSSTVMELSLQQSNNDLMTFNNLTEDFVITIPGSSKHKMATQNVTFASTASKTAMYHSYNLTGMADGFLVTIIPLNLSVIYGVSGRYGGRPDDQNYNVSMETYVLPEQCALMKTLSGEEDDTDKTKATIFIKGEKDPEKYYVKINILGPVTECDVEEGHDTRESDAGGFYSYQIQWARLSCRFWNETQEAWMTDGCAISNMSTINQTICHCNHLTSFGSGFATPPNMCAIDRDFRELKFTCRDVGDNGVVLATICVVFCLFVLSAVMGRLYEKLNNSFESDDLQGDQPYRLLWKSTAKHAGRGSTVAFQAIRRCSTVRSVSGPRS</sequence>
<dbReference type="PROSITE" id="PS00010">
    <property type="entry name" value="ASX_HYDROXYL"/>
    <property type="match status" value="1"/>
</dbReference>
<keyword evidence="18" id="KW-1185">Reference proteome</keyword>
<evidence type="ECO:0000256" key="2">
    <source>
        <dbReference type="ARBA" id="ARBA00004479"/>
    </source>
</evidence>
<dbReference type="GO" id="GO:0006897">
    <property type="term" value="P:endocytosis"/>
    <property type="evidence" value="ECO:0007669"/>
    <property type="project" value="UniProtKB-KW"/>
</dbReference>
<evidence type="ECO:0000256" key="4">
    <source>
        <dbReference type="ARBA" id="ARBA00022536"/>
    </source>
</evidence>
<evidence type="ECO:0000259" key="15">
    <source>
        <dbReference type="PROSITE" id="PS50041"/>
    </source>
</evidence>
<feature type="domain" description="C-type lectin" evidence="15">
    <location>
        <begin position="246"/>
        <end position="358"/>
    </location>
</feature>
<keyword evidence="3" id="KW-1003">Cell membrane</keyword>
<dbReference type="InterPro" id="IPR018378">
    <property type="entry name" value="C-type_lectin_CS"/>
</dbReference>
<dbReference type="SUPFAM" id="SSF56436">
    <property type="entry name" value="C-type lectin-like"/>
    <property type="match status" value="3"/>
</dbReference>
<dbReference type="OrthoDB" id="10060603at2759"/>
<dbReference type="InterPro" id="IPR000742">
    <property type="entry name" value="EGF"/>
</dbReference>
<dbReference type="InterPro" id="IPR000152">
    <property type="entry name" value="EGF-type_Asp/Asn_hydroxyl_site"/>
</dbReference>
<dbReference type="GO" id="GO:0005886">
    <property type="term" value="C:plasma membrane"/>
    <property type="evidence" value="ECO:0007669"/>
    <property type="project" value="UniProtKB-SubCell"/>
</dbReference>
<dbReference type="Gene3D" id="2.60.40.10">
    <property type="entry name" value="Immunoglobulins"/>
    <property type="match status" value="2"/>
</dbReference>
<protein>
    <submittedName>
        <fullName evidence="17">SCUBE3 protein</fullName>
    </submittedName>
</protein>
<dbReference type="SMART" id="SM00060">
    <property type="entry name" value="FN3"/>
    <property type="match status" value="2"/>
</dbReference>
<dbReference type="PROSITE" id="PS01187">
    <property type="entry name" value="EGF_CA"/>
    <property type="match status" value="1"/>
</dbReference>
<evidence type="ECO:0000256" key="8">
    <source>
        <dbReference type="ARBA" id="ARBA00022989"/>
    </source>
</evidence>
<dbReference type="PROSITE" id="PS01186">
    <property type="entry name" value="EGF_2"/>
    <property type="match status" value="2"/>
</dbReference>
<dbReference type="PROSITE" id="PS50853">
    <property type="entry name" value="FN3"/>
    <property type="match status" value="2"/>
</dbReference>
<dbReference type="CDD" id="cd00063">
    <property type="entry name" value="FN3"/>
    <property type="match status" value="2"/>
</dbReference>
<gene>
    <name evidence="17" type="primary">SCUBE3</name>
    <name evidence="17" type="ORF">BLAG_LOCUS14891</name>
</gene>
<keyword evidence="10" id="KW-1015">Disulfide bond</keyword>
<dbReference type="SUPFAM" id="SSF49265">
    <property type="entry name" value="Fibronectin type III"/>
    <property type="match status" value="1"/>
</dbReference>
<dbReference type="Proteomes" id="UP000838412">
    <property type="component" value="Chromosome 3"/>
</dbReference>
<dbReference type="Pfam" id="PF01825">
    <property type="entry name" value="GPS"/>
    <property type="match status" value="1"/>
</dbReference>
<evidence type="ECO:0000256" key="13">
    <source>
        <dbReference type="SAM" id="MobiDB-lite"/>
    </source>
</evidence>
<dbReference type="PROSITE" id="PS50041">
    <property type="entry name" value="C_TYPE_LECTIN_2"/>
    <property type="match status" value="3"/>
</dbReference>
<proteinExistence type="predicted"/>
<dbReference type="InterPro" id="IPR003961">
    <property type="entry name" value="FN3_dom"/>
</dbReference>
<dbReference type="InterPro" id="IPR036116">
    <property type="entry name" value="FN3_sf"/>
</dbReference>
<feature type="domain" description="Fibronectin type-III" evidence="16">
    <location>
        <begin position="479"/>
        <end position="570"/>
    </location>
</feature>
<dbReference type="PANTHER" id="PTHR22801:SF63">
    <property type="entry name" value="C-TYPE LECTIN DOMAIN-CONTAINING PROTEIN"/>
    <property type="match status" value="1"/>
</dbReference>
<keyword evidence="9 14" id="KW-0472">Membrane</keyword>
<feature type="domain" description="C-type lectin" evidence="15">
    <location>
        <begin position="119"/>
        <end position="233"/>
    </location>
</feature>
<feature type="domain" description="C-type lectin" evidence="15">
    <location>
        <begin position="28"/>
        <end position="123"/>
    </location>
</feature>
<evidence type="ECO:0000256" key="9">
    <source>
        <dbReference type="ARBA" id="ARBA00023136"/>
    </source>
</evidence>
<dbReference type="Gene3D" id="2.10.25.10">
    <property type="entry name" value="Laminin"/>
    <property type="match status" value="2"/>
</dbReference>
<evidence type="ECO:0000313" key="18">
    <source>
        <dbReference type="Proteomes" id="UP000838412"/>
    </source>
</evidence>
<dbReference type="InterPro" id="IPR001881">
    <property type="entry name" value="EGF-like_Ca-bd_dom"/>
</dbReference>
<feature type="domain" description="Fibronectin type-III" evidence="16">
    <location>
        <begin position="571"/>
        <end position="660"/>
    </location>
</feature>
<comment type="subcellular location">
    <subcellularLocation>
        <location evidence="1">Cell membrane</location>
    </subcellularLocation>
    <subcellularLocation>
        <location evidence="2">Membrane</location>
        <topology evidence="2">Single-pass type I membrane protein</topology>
    </subcellularLocation>
</comment>
<keyword evidence="11" id="KW-0675">Receptor</keyword>
<evidence type="ECO:0000256" key="11">
    <source>
        <dbReference type="ARBA" id="ARBA00023170"/>
    </source>
</evidence>
<evidence type="ECO:0000259" key="16">
    <source>
        <dbReference type="PROSITE" id="PS50853"/>
    </source>
</evidence>
<dbReference type="InterPro" id="IPR050801">
    <property type="entry name" value="Ca-Dep_Lectins_ImmuneDev"/>
</dbReference>
<evidence type="ECO:0000256" key="6">
    <source>
        <dbReference type="ARBA" id="ARBA00022692"/>
    </source>
</evidence>
<feature type="compositionally biased region" description="Polar residues" evidence="13">
    <location>
        <begin position="732"/>
        <end position="746"/>
    </location>
</feature>
<dbReference type="InterPro" id="IPR018097">
    <property type="entry name" value="EGF_Ca-bd_CS"/>
</dbReference>
<feature type="region of interest" description="Disordered" evidence="13">
    <location>
        <begin position="655"/>
        <end position="774"/>
    </location>
</feature>
<dbReference type="InterPro" id="IPR000203">
    <property type="entry name" value="GPS"/>
</dbReference>
<dbReference type="SMART" id="SM00034">
    <property type="entry name" value="CLECT"/>
    <property type="match status" value="3"/>
</dbReference>
<dbReference type="Gene3D" id="3.10.100.10">
    <property type="entry name" value="Mannose-Binding Protein A, subunit A"/>
    <property type="match status" value="3"/>
</dbReference>
<evidence type="ECO:0000256" key="14">
    <source>
        <dbReference type="SAM" id="Phobius"/>
    </source>
</evidence>
<feature type="transmembrane region" description="Helical" evidence="14">
    <location>
        <begin position="1209"/>
        <end position="1229"/>
    </location>
</feature>
<dbReference type="PROSITE" id="PS00615">
    <property type="entry name" value="C_TYPE_LECTIN_1"/>
    <property type="match status" value="2"/>
</dbReference>
<evidence type="ECO:0000256" key="10">
    <source>
        <dbReference type="ARBA" id="ARBA00023157"/>
    </source>
</evidence>
<dbReference type="SMART" id="SM00179">
    <property type="entry name" value="EGF_CA"/>
    <property type="match status" value="2"/>
</dbReference>
<evidence type="ECO:0000256" key="12">
    <source>
        <dbReference type="ARBA" id="ARBA00023180"/>
    </source>
</evidence>
<keyword evidence="12" id="KW-0325">Glycoprotein</keyword>
<keyword evidence="5" id="KW-0254">Endocytosis</keyword>
<evidence type="ECO:0000313" key="17">
    <source>
        <dbReference type="EMBL" id="CAH1256717.1"/>
    </source>
</evidence>
<dbReference type="InterPro" id="IPR046338">
    <property type="entry name" value="GAIN_dom_sf"/>
</dbReference>
<dbReference type="InterPro" id="IPR016187">
    <property type="entry name" value="CTDL_fold"/>
</dbReference>
<keyword evidence="6 14" id="KW-0812">Transmembrane</keyword>
<name>A0A8J9ZJS0_BRALA</name>
<dbReference type="InterPro" id="IPR013783">
    <property type="entry name" value="Ig-like_fold"/>
</dbReference>
<organism evidence="17 18">
    <name type="scientific">Branchiostoma lanceolatum</name>
    <name type="common">Common lancelet</name>
    <name type="synonym">Amphioxus lanceolatum</name>
    <dbReference type="NCBI Taxonomy" id="7740"/>
    <lineage>
        <taxon>Eukaryota</taxon>
        <taxon>Metazoa</taxon>
        <taxon>Chordata</taxon>
        <taxon>Cephalochordata</taxon>
        <taxon>Leptocardii</taxon>
        <taxon>Amphioxiformes</taxon>
        <taxon>Branchiostomatidae</taxon>
        <taxon>Branchiostoma</taxon>
    </lineage>
</organism>
<dbReference type="GO" id="GO:0005509">
    <property type="term" value="F:calcium ion binding"/>
    <property type="evidence" value="ECO:0007669"/>
    <property type="project" value="InterPro"/>
</dbReference>
<dbReference type="Pfam" id="PF14670">
    <property type="entry name" value="FXa_inhibition"/>
    <property type="match status" value="1"/>
</dbReference>
<feature type="compositionally biased region" description="Low complexity" evidence="13">
    <location>
        <begin position="656"/>
        <end position="693"/>
    </location>
</feature>
<dbReference type="InterPro" id="IPR016186">
    <property type="entry name" value="C-type_lectin-like/link_sf"/>
</dbReference>
<accession>A0A8J9ZJS0</accession>
<feature type="compositionally biased region" description="Acidic residues" evidence="13">
    <location>
        <begin position="703"/>
        <end position="731"/>
    </location>
</feature>
<dbReference type="SUPFAM" id="SSF57196">
    <property type="entry name" value="EGF/Laminin"/>
    <property type="match status" value="2"/>
</dbReference>
<dbReference type="CDD" id="cd00037">
    <property type="entry name" value="CLECT"/>
    <property type="match status" value="2"/>
</dbReference>
<keyword evidence="8 14" id="KW-1133">Transmembrane helix</keyword>